<accession>A0AAF0R7J9</accession>
<dbReference type="InterPro" id="IPR012921">
    <property type="entry name" value="SPOC_C"/>
</dbReference>
<keyword evidence="4" id="KW-1185">Reference proteome</keyword>
<sequence>MENLCVVLFVFLSGPDVLNCSAGTGLQNLAKYYLDAIVGFNIVFFYPNTDNDFASYTMFLRFLSSRDHVGVAKLDGGTIMFLVPPSDFIRRVLKVDGPTCFYLVVLKFTPHTPSGKSLPPESYQPRYVDAPEIKSSKVSQVSSFLTNDLITSLSKFQPSSSVEGTTGMPLSDVTIASECWRYLNR</sequence>
<feature type="chain" id="PRO_5042063921" description="Spen paralogue and orthologue SPOC C-terminal domain-containing protein" evidence="1">
    <location>
        <begin position="21"/>
        <end position="185"/>
    </location>
</feature>
<evidence type="ECO:0000256" key="1">
    <source>
        <dbReference type="SAM" id="SignalP"/>
    </source>
</evidence>
<proteinExistence type="predicted"/>
<dbReference type="Pfam" id="PF07744">
    <property type="entry name" value="SPOC"/>
    <property type="match status" value="1"/>
</dbReference>
<dbReference type="AlphaFoldDB" id="A0AAF0R7J9"/>
<protein>
    <recommendedName>
        <fullName evidence="2">Spen paralogue and orthologue SPOC C-terminal domain-containing protein</fullName>
    </recommendedName>
</protein>
<evidence type="ECO:0000313" key="4">
    <source>
        <dbReference type="Proteomes" id="UP001234989"/>
    </source>
</evidence>
<evidence type="ECO:0000259" key="2">
    <source>
        <dbReference type="Pfam" id="PF07744"/>
    </source>
</evidence>
<gene>
    <name evidence="3" type="ORF">MTR67_026344</name>
</gene>
<feature type="domain" description="Spen paralogue and orthologue SPOC C-terminal" evidence="2">
    <location>
        <begin position="15"/>
        <end position="99"/>
    </location>
</feature>
<reference evidence="3" key="1">
    <citation type="submission" date="2023-08" db="EMBL/GenBank/DDBJ databases">
        <title>A de novo genome assembly of Solanum verrucosum Schlechtendal, a Mexican diploid species geographically isolated from the other diploid A-genome species in potato relatives.</title>
        <authorList>
            <person name="Hosaka K."/>
        </authorList>
    </citation>
    <scope>NUCLEOTIDE SEQUENCE</scope>
    <source>
        <tissue evidence="3">Young leaves</tissue>
    </source>
</reference>
<dbReference type="EMBL" id="CP133617">
    <property type="protein sequence ID" value="WMV32959.1"/>
    <property type="molecule type" value="Genomic_DNA"/>
</dbReference>
<evidence type="ECO:0000313" key="3">
    <source>
        <dbReference type="EMBL" id="WMV32959.1"/>
    </source>
</evidence>
<dbReference type="Proteomes" id="UP001234989">
    <property type="component" value="Chromosome 6"/>
</dbReference>
<name>A0AAF0R7J9_SOLVR</name>
<keyword evidence="1" id="KW-0732">Signal</keyword>
<organism evidence="3 4">
    <name type="scientific">Solanum verrucosum</name>
    <dbReference type="NCBI Taxonomy" id="315347"/>
    <lineage>
        <taxon>Eukaryota</taxon>
        <taxon>Viridiplantae</taxon>
        <taxon>Streptophyta</taxon>
        <taxon>Embryophyta</taxon>
        <taxon>Tracheophyta</taxon>
        <taxon>Spermatophyta</taxon>
        <taxon>Magnoliopsida</taxon>
        <taxon>eudicotyledons</taxon>
        <taxon>Gunneridae</taxon>
        <taxon>Pentapetalae</taxon>
        <taxon>asterids</taxon>
        <taxon>lamiids</taxon>
        <taxon>Solanales</taxon>
        <taxon>Solanaceae</taxon>
        <taxon>Solanoideae</taxon>
        <taxon>Solaneae</taxon>
        <taxon>Solanum</taxon>
    </lineage>
</organism>
<feature type="signal peptide" evidence="1">
    <location>
        <begin position="1"/>
        <end position="20"/>
    </location>
</feature>